<dbReference type="Gene3D" id="3.40.50.300">
    <property type="entry name" value="P-loop containing nucleotide triphosphate hydrolases"/>
    <property type="match status" value="1"/>
</dbReference>
<reference evidence="7" key="1">
    <citation type="journal article" date="2019" name="Int. J. Syst. Evol. Microbiol.">
        <title>The Global Catalogue of Microorganisms (GCM) 10K type strain sequencing project: providing services to taxonomists for standard genome sequencing and annotation.</title>
        <authorList>
            <consortium name="The Broad Institute Genomics Platform"/>
            <consortium name="The Broad Institute Genome Sequencing Center for Infectious Disease"/>
            <person name="Wu L."/>
            <person name="Ma J."/>
        </authorList>
    </citation>
    <scope>NUCLEOTIDE SEQUENCE [LARGE SCALE GENOMIC DNA]</scope>
    <source>
        <strain evidence="7">TBRC 1826</strain>
    </source>
</reference>
<dbReference type="PROSITE" id="PS50893">
    <property type="entry name" value="ABC_TRANSPORTER_2"/>
    <property type="match status" value="1"/>
</dbReference>
<name>A0ABV8FR62_9ACTN</name>
<dbReference type="Proteomes" id="UP001595847">
    <property type="component" value="Unassembled WGS sequence"/>
</dbReference>
<dbReference type="SUPFAM" id="SSF52540">
    <property type="entry name" value="P-loop containing nucleoside triphosphate hydrolases"/>
    <property type="match status" value="1"/>
</dbReference>
<dbReference type="RefSeq" id="WP_378534454.1">
    <property type="nucleotide sequence ID" value="NZ_JBHSBH010000010.1"/>
</dbReference>
<keyword evidence="3 6" id="KW-0067">ATP-binding</keyword>
<feature type="domain" description="ABC transporter" evidence="5">
    <location>
        <begin position="1"/>
        <end position="226"/>
    </location>
</feature>
<dbReference type="InterPro" id="IPR027417">
    <property type="entry name" value="P-loop_NTPase"/>
</dbReference>
<sequence>MAIDRLSAGYGRHRVLCAITARIPAARVTAIVGPNGSGKSTLLGAVAGVVPAASGAVRRRSAVGPALVVQRSAAADALPISVRETVAMGRWAHRGPWRRLTRDDRAIIDTCMDRLGIGHLAARRLGALSGGERQRALVAQGLAQQADLLLLDEPDTGLDIEAQQRISDALDHTVRKGTTVVHATHDLAAARRADHCVLLAGGCVVAEGAPSEVLAPASLERVWGIARTGEGDGPDGTVL</sequence>
<organism evidence="6 7">
    <name type="scientific">Nocardiopsis sediminis</name>
    <dbReference type="NCBI Taxonomy" id="1778267"/>
    <lineage>
        <taxon>Bacteria</taxon>
        <taxon>Bacillati</taxon>
        <taxon>Actinomycetota</taxon>
        <taxon>Actinomycetes</taxon>
        <taxon>Streptosporangiales</taxon>
        <taxon>Nocardiopsidaceae</taxon>
        <taxon>Nocardiopsis</taxon>
    </lineage>
</organism>
<evidence type="ECO:0000259" key="5">
    <source>
        <dbReference type="PROSITE" id="PS50893"/>
    </source>
</evidence>
<evidence type="ECO:0000256" key="3">
    <source>
        <dbReference type="ARBA" id="ARBA00022840"/>
    </source>
</evidence>
<gene>
    <name evidence="6" type="primary">aztA</name>
    <name evidence="6" type="ORF">ACFOVU_16160</name>
</gene>
<evidence type="ECO:0000313" key="6">
    <source>
        <dbReference type="EMBL" id="MFC3997467.1"/>
    </source>
</evidence>
<proteinExistence type="predicted"/>
<dbReference type="InterPro" id="IPR047748">
    <property type="entry name" value="AztA-like"/>
</dbReference>
<dbReference type="NCBIfam" id="NF040873">
    <property type="entry name" value="AztA"/>
    <property type="match status" value="1"/>
</dbReference>
<dbReference type="InterPro" id="IPR003439">
    <property type="entry name" value="ABC_transporter-like_ATP-bd"/>
</dbReference>
<keyword evidence="7" id="KW-1185">Reference proteome</keyword>
<dbReference type="GO" id="GO:0005524">
    <property type="term" value="F:ATP binding"/>
    <property type="evidence" value="ECO:0007669"/>
    <property type="project" value="UniProtKB-KW"/>
</dbReference>
<dbReference type="InterPro" id="IPR003593">
    <property type="entry name" value="AAA+_ATPase"/>
</dbReference>
<evidence type="ECO:0000256" key="2">
    <source>
        <dbReference type="ARBA" id="ARBA00022741"/>
    </source>
</evidence>
<evidence type="ECO:0000256" key="4">
    <source>
        <dbReference type="ARBA" id="ARBA00022967"/>
    </source>
</evidence>
<keyword evidence="4" id="KW-1278">Translocase</keyword>
<dbReference type="SMART" id="SM00382">
    <property type="entry name" value="AAA"/>
    <property type="match status" value="1"/>
</dbReference>
<accession>A0ABV8FR62</accession>
<dbReference type="EMBL" id="JBHSBH010000010">
    <property type="protein sequence ID" value="MFC3997467.1"/>
    <property type="molecule type" value="Genomic_DNA"/>
</dbReference>
<comment type="caution">
    <text evidence="6">The sequence shown here is derived from an EMBL/GenBank/DDBJ whole genome shotgun (WGS) entry which is preliminary data.</text>
</comment>
<evidence type="ECO:0000313" key="7">
    <source>
        <dbReference type="Proteomes" id="UP001595847"/>
    </source>
</evidence>
<dbReference type="PROSITE" id="PS00211">
    <property type="entry name" value="ABC_TRANSPORTER_1"/>
    <property type="match status" value="1"/>
</dbReference>
<dbReference type="Pfam" id="PF00005">
    <property type="entry name" value="ABC_tran"/>
    <property type="match status" value="1"/>
</dbReference>
<keyword evidence="1" id="KW-0813">Transport</keyword>
<dbReference type="PANTHER" id="PTHR42794:SF1">
    <property type="entry name" value="HEMIN IMPORT ATP-BINDING PROTEIN HMUV"/>
    <property type="match status" value="1"/>
</dbReference>
<dbReference type="PANTHER" id="PTHR42794">
    <property type="entry name" value="HEMIN IMPORT ATP-BINDING PROTEIN HMUV"/>
    <property type="match status" value="1"/>
</dbReference>
<protein>
    <submittedName>
        <fullName evidence="6">Zinc ABC transporter ATP-binding protein AztA</fullName>
    </submittedName>
</protein>
<evidence type="ECO:0000256" key="1">
    <source>
        <dbReference type="ARBA" id="ARBA00022448"/>
    </source>
</evidence>
<dbReference type="InterPro" id="IPR017871">
    <property type="entry name" value="ABC_transporter-like_CS"/>
</dbReference>
<keyword evidence="2" id="KW-0547">Nucleotide-binding</keyword>